<name>A0A9W6X3J0_9STRA</name>
<accession>A0A9W6X3J0</accession>
<comment type="caution">
    <text evidence="1">The sequence shown here is derived from an EMBL/GenBank/DDBJ whole genome shotgun (WGS) entry which is preliminary data.</text>
</comment>
<sequence length="232" mass="25740">MERERIMEEVAQIEAFIAAYRAEQGETAFVTSLGCFRAKSIRSVCTRRGIRAQGSQFKGAATKDAYIAALWEDYTRQGRSPVIDAIENNSIQGNRGEADEINGNAAVGVQADEELSATRTQVIIEEPATADTHVNTAVETQANDYEESEAGAPKRRHDVVESNNEFANRDTPEDIEIKRRKLKESSEYVQSLFRTVEAMRAAGCSVVVVNEMLHEAQRQASKLVRESKSDLP</sequence>
<keyword evidence="2" id="KW-1185">Reference proteome</keyword>
<evidence type="ECO:0000313" key="1">
    <source>
        <dbReference type="EMBL" id="GMF29711.1"/>
    </source>
</evidence>
<protein>
    <submittedName>
        <fullName evidence="1">Unnamed protein product</fullName>
    </submittedName>
</protein>
<evidence type="ECO:0000313" key="2">
    <source>
        <dbReference type="Proteomes" id="UP001165083"/>
    </source>
</evidence>
<organism evidence="1 2">
    <name type="scientific">Phytophthora lilii</name>
    <dbReference type="NCBI Taxonomy" id="2077276"/>
    <lineage>
        <taxon>Eukaryota</taxon>
        <taxon>Sar</taxon>
        <taxon>Stramenopiles</taxon>
        <taxon>Oomycota</taxon>
        <taxon>Peronosporomycetes</taxon>
        <taxon>Peronosporales</taxon>
        <taxon>Peronosporaceae</taxon>
        <taxon>Phytophthora</taxon>
    </lineage>
</organism>
<dbReference type="Proteomes" id="UP001165083">
    <property type="component" value="Unassembled WGS sequence"/>
</dbReference>
<dbReference type="EMBL" id="BSXW01000792">
    <property type="protein sequence ID" value="GMF29711.1"/>
    <property type="molecule type" value="Genomic_DNA"/>
</dbReference>
<reference evidence="1" key="1">
    <citation type="submission" date="2023-04" db="EMBL/GenBank/DDBJ databases">
        <title>Phytophthora lilii NBRC 32176.</title>
        <authorList>
            <person name="Ichikawa N."/>
            <person name="Sato H."/>
            <person name="Tonouchi N."/>
        </authorList>
    </citation>
    <scope>NUCLEOTIDE SEQUENCE</scope>
    <source>
        <strain evidence="1">NBRC 32176</strain>
    </source>
</reference>
<dbReference type="OrthoDB" id="106680at2759"/>
<proteinExistence type="predicted"/>
<gene>
    <name evidence="1" type="ORF">Plil01_001263200</name>
</gene>
<dbReference type="AlphaFoldDB" id="A0A9W6X3J0"/>